<dbReference type="NCBIfam" id="TIGR01928">
    <property type="entry name" value="menC_lowGC_arch"/>
    <property type="match status" value="1"/>
</dbReference>
<keyword evidence="10" id="KW-1185">Reference proteome</keyword>
<keyword evidence="4 7" id="KW-0460">Magnesium</keyword>
<evidence type="ECO:0000256" key="7">
    <source>
        <dbReference type="HAMAP-Rule" id="MF_01933"/>
    </source>
</evidence>
<reference evidence="9 10" key="1">
    <citation type="submission" date="2021-01" db="EMBL/GenBank/DDBJ databases">
        <title>Genomic Encyclopedia of Type Strains, Phase IV (KMG-IV): sequencing the most valuable type-strain genomes for metagenomic binning, comparative biology and taxonomic classification.</title>
        <authorList>
            <person name="Goeker M."/>
        </authorList>
    </citation>
    <scope>NUCLEOTIDE SEQUENCE [LARGE SCALE GENOMIC DNA]</scope>
    <source>
        <strain evidence="9 10">DSM 23711</strain>
    </source>
</reference>
<dbReference type="RefSeq" id="WP_204497894.1">
    <property type="nucleotide sequence ID" value="NZ_JAFBDR010000003.1"/>
</dbReference>
<dbReference type="SFLD" id="SFLDS00001">
    <property type="entry name" value="Enolase"/>
    <property type="match status" value="1"/>
</dbReference>
<dbReference type="Pfam" id="PF13378">
    <property type="entry name" value="MR_MLE_C"/>
    <property type="match status" value="1"/>
</dbReference>
<dbReference type="InterPro" id="IPR036849">
    <property type="entry name" value="Enolase-like_C_sf"/>
</dbReference>
<feature type="domain" description="Mandelate racemase/muconate lactonizing enzyme C-terminal" evidence="8">
    <location>
        <begin position="150"/>
        <end position="242"/>
    </location>
</feature>
<comment type="catalytic activity">
    <reaction evidence="7">
        <text>(1R,6R)-6-hydroxy-2-succinyl-cyclohexa-2,4-diene-1-carboxylate = 2-succinylbenzoate + H2O</text>
        <dbReference type="Rhea" id="RHEA:10196"/>
        <dbReference type="ChEBI" id="CHEBI:15377"/>
        <dbReference type="ChEBI" id="CHEBI:18325"/>
        <dbReference type="ChEBI" id="CHEBI:58689"/>
        <dbReference type="EC" id="4.2.1.113"/>
    </reaction>
</comment>
<organism evidence="9 10">
    <name type="scientific">Aquibacillus albus</name>
    <dbReference type="NCBI Taxonomy" id="1168171"/>
    <lineage>
        <taxon>Bacteria</taxon>
        <taxon>Bacillati</taxon>
        <taxon>Bacillota</taxon>
        <taxon>Bacilli</taxon>
        <taxon>Bacillales</taxon>
        <taxon>Bacillaceae</taxon>
        <taxon>Aquibacillus</taxon>
    </lineage>
</organism>
<evidence type="ECO:0000313" key="10">
    <source>
        <dbReference type="Proteomes" id="UP001296943"/>
    </source>
</evidence>
<name>A0ABS2MXA0_9BACI</name>
<comment type="pathway">
    <text evidence="7">Quinol/quinone metabolism; 1,4-dihydroxy-2-naphthoate biosynthesis; 1,4-dihydroxy-2-naphthoate from chorismate: step 4/7.</text>
</comment>
<comment type="cofactor">
    <cofactor evidence="1 7">
        <name>a divalent metal cation</name>
        <dbReference type="ChEBI" id="CHEBI:60240"/>
    </cofactor>
</comment>
<dbReference type="PANTHER" id="PTHR48073:SF5">
    <property type="entry name" value="O-SUCCINYLBENZOATE SYNTHASE"/>
    <property type="match status" value="1"/>
</dbReference>
<dbReference type="EC" id="4.2.1.113" evidence="6 7"/>
<keyword evidence="2 7" id="KW-0474">Menaquinone biosynthesis</keyword>
<comment type="similarity">
    <text evidence="7">Belongs to the mandelate racemase/muconate lactonizing enzyme family. MenC type 2 subfamily.</text>
</comment>
<dbReference type="SFLD" id="SFLDG00180">
    <property type="entry name" value="muconate_cycloisomerase"/>
    <property type="match status" value="1"/>
</dbReference>
<dbReference type="InterPro" id="IPR013342">
    <property type="entry name" value="Mandelate_racemase_C"/>
</dbReference>
<dbReference type="PANTHER" id="PTHR48073">
    <property type="entry name" value="O-SUCCINYLBENZOATE SYNTHASE-RELATED"/>
    <property type="match status" value="1"/>
</dbReference>
<dbReference type="CDD" id="cd03317">
    <property type="entry name" value="NAAAR"/>
    <property type="match status" value="1"/>
</dbReference>
<dbReference type="Gene3D" id="3.30.390.10">
    <property type="entry name" value="Enolase-like, N-terminal domain"/>
    <property type="match status" value="1"/>
</dbReference>
<dbReference type="InterPro" id="IPR010197">
    <property type="entry name" value="OSBS/NAAAR"/>
</dbReference>
<gene>
    <name evidence="7" type="primary">menC</name>
    <name evidence="9" type="ORF">JOC48_000968</name>
</gene>
<feature type="active site" description="Proton donor" evidence="7">
    <location>
        <position position="171"/>
    </location>
</feature>
<dbReference type="EMBL" id="JAFBDR010000003">
    <property type="protein sequence ID" value="MBM7570490.1"/>
    <property type="molecule type" value="Genomic_DNA"/>
</dbReference>
<sequence length="376" mass="42265">MRRNLDPLQVEQVILHKLNMKLKSPFMTSFGTFDDKEFFVVEMIDEKGNIGFGESVAFSSPWYSEETVQTSEHMMRDFLIPMLLESPIDHPDDVYSRFSTIRRNNMAKSALEGAVWDIYAKRQGKSLATALGGEKKEIDVGISIGIQSSVKELLTVIEGFAAEGYKRMKIKVKPGWDVEVMREVRKAFPGLPLMVDANSAYTLKDKEHLKQLDDLDLMMIEQPLAHDDIFDHAVLQRELETPVCLDESIHSFEDARRAIELGSCKIINIKIGRVGGLSESVRIHDYCQNHDIAVWCGGMLEAGVGRAHNIALTTLANFTLPGDTAGSSRYWEKDIISPEVIVTNGKIHVPENPGIGFDINRTALNEYTVTKTEFSR</sequence>
<evidence type="ECO:0000259" key="8">
    <source>
        <dbReference type="SMART" id="SM00922"/>
    </source>
</evidence>
<dbReference type="GO" id="GO:0043748">
    <property type="term" value="F:O-succinylbenzoate synthase activity"/>
    <property type="evidence" value="ECO:0007669"/>
    <property type="project" value="UniProtKB-EC"/>
</dbReference>
<feature type="active site" description="Proton acceptor" evidence="7">
    <location>
        <position position="270"/>
    </location>
</feature>
<proteinExistence type="inferred from homology"/>
<dbReference type="SFLD" id="SFLDF00009">
    <property type="entry name" value="o-succinylbenzoate_synthase"/>
    <property type="match status" value="1"/>
</dbReference>
<comment type="caution">
    <text evidence="9">The sequence shown here is derived from an EMBL/GenBank/DDBJ whole genome shotgun (WGS) entry which is preliminary data.</text>
</comment>
<dbReference type="InterPro" id="IPR013341">
    <property type="entry name" value="Mandelate_racemase_N_dom"/>
</dbReference>
<feature type="binding site" evidence="7">
    <location>
        <position position="196"/>
    </location>
    <ligand>
        <name>Mg(2+)</name>
        <dbReference type="ChEBI" id="CHEBI:18420"/>
    </ligand>
</feature>
<evidence type="ECO:0000256" key="2">
    <source>
        <dbReference type="ARBA" id="ARBA00022428"/>
    </source>
</evidence>
<dbReference type="HAMAP" id="MF_01933">
    <property type="entry name" value="MenC_2"/>
    <property type="match status" value="1"/>
</dbReference>
<feature type="binding site" evidence="7">
    <location>
        <position position="246"/>
    </location>
    <ligand>
        <name>Mg(2+)</name>
        <dbReference type="ChEBI" id="CHEBI:18420"/>
    </ligand>
</feature>
<accession>A0ABS2MXA0</accession>
<dbReference type="InterPro" id="IPR029017">
    <property type="entry name" value="Enolase-like_N"/>
</dbReference>
<evidence type="ECO:0000256" key="5">
    <source>
        <dbReference type="ARBA" id="ARBA00023239"/>
    </source>
</evidence>
<evidence type="ECO:0000256" key="1">
    <source>
        <dbReference type="ARBA" id="ARBA00001968"/>
    </source>
</evidence>
<feature type="binding site" evidence="7">
    <location>
        <position position="221"/>
    </location>
    <ligand>
        <name>Mg(2+)</name>
        <dbReference type="ChEBI" id="CHEBI:18420"/>
    </ligand>
</feature>
<dbReference type="InterPro" id="IPR029065">
    <property type="entry name" value="Enolase_C-like"/>
</dbReference>
<dbReference type="SMART" id="SM00922">
    <property type="entry name" value="MR_MLE"/>
    <property type="match status" value="1"/>
</dbReference>
<evidence type="ECO:0000256" key="4">
    <source>
        <dbReference type="ARBA" id="ARBA00022842"/>
    </source>
</evidence>
<evidence type="ECO:0000256" key="3">
    <source>
        <dbReference type="ARBA" id="ARBA00022723"/>
    </source>
</evidence>
<dbReference type="SUPFAM" id="SSF54826">
    <property type="entry name" value="Enolase N-terminal domain-like"/>
    <property type="match status" value="1"/>
</dbReference>
<dbReference type="InterPro" id="IPR047585">
    <property type="entry name" value="MenC"/>
</dbReference>
<keyword evidence="5 7" id="KW-0456">Lyase</keyword>
<comment type="function">
    <text evidence="7">Converts 2-succinyl-6-hydroxy-2,4-cyclohexadiene-1-carboxylate (SHCHC) to 2-succinylbenzoate (OSB).</text>
</comment>
<dbReference type="Gene3D" id="3.20.20.120">
    <property type="entry name" value="Enolase-like C-terminal domain"/>
    <property type="match status" value="1"/>
</dbReference>
<evidence type="ECO:0000313" key="9">
    <source>
        <dbReference type="EMBL" id="MBM7570490.1"/>
    </source>
</evidence>
<keyword evidence="3 7" id="KW-0479">Metal-binding</keyword>
<comment type="pathway">
    <text evidence="7">Quinol/quinone metabolism; menaquinone biosynthesis.</text>
</comment>
<evidence type="ECO:0000256" key="6">
    <source>
        <dbReference type="ARBA" id="ARBA00029491"/>
    </source>
</evidence>
<dbReference type="Proteomes" id="UP001296943">
    <property type="component" value="Unassembled WGS sequence"/>
</dbReference>
<dbReference type="Pfam" id="PF02746">
    <property type="entry name" value="MR_MLE_N"/>
    <property type="match status" value="1"/>
</dbReference>
<protein>
    <recommendedName>
        <fullName evidence="6 7">o-succinylbenzoate synthase</fullName>
        <shortName evidence="7">OSB synthase</shortName>
        <shortName evidence="7">OSBS</shortName>
        <ecNumber evidence="6 7">4.2.1.113</ecNumber>
    </recommendedName>
    <alternativeName>
        <fullName evidence="7">4-(2'-carboxyphenyl)-4-oxybutyric acid synthase</fullName>
    </alternativeName>
    <alternativeName>
        <fullName evidence="7">o-succinylbenzoic acid synthase</fullName>
    </alternativeName>
</protein>
<dbReference type="SUPFAM" id="SSF51604">
    <property type="entry name" value="Enolase C-terminal domain-like"/>
    <property type="match status" value="1"/>
</dbReference>